<comment type="caution">
    <text evidence="1">The sequence shown here is derived from an EMBL/GenBank/DDBJ whole genome shotgun (WGS) entry which is preliminary data.</text>
</comment>
<evidence type="ECO:0008006" key="3">
    <source>
        <dbReference type="Google" id="ProtNLM"/>
    </source>
</evidence>
<reference evidence="1 2" key="1">
    <citation type="submission" date="2023-12" db="EMBL/GenBank/DDBJ databases">
        <title>A high-quality genome assembly for Dillenia turbinata (Dilleniales).</title>
        <authorList>
            <person name="Chanderbali A."/>
        </authorList>
    </citation>
    <scope>NUCLEOTIDE SEQUENCE [LARGE SCALE GENOMIC DNA]</scope>
    <source>
        <strain evidence="1">LSX21</strain>
        <tissue evidence="1">Leaf</tissue>
    </source>
</reference>
<dbReference type="AlphaFoldDB" id="A0AAN8ZW25"/>
<dbReference type="PANTHER" id="PTHR47590">
    <property type="entry name" value="F-BOX/KELCH-REPEAT PROTEIN SKIP25"/>
    <property type="match status" value="1"/>
</dbReference>
<dbReference type="Gene3D" id="2.120.10.80">
    <property type="entry name" value="Kelch-type beta propeller"/>
    <property type="match status" value="1"/>
</dbReference>
<evidence type="ECO:0000313" key="2">
    <source>
        <dbReference type="Proteomes" id="UP001370490"/>
    </source>
</evidence>
<dbReference type="PANTHER" id="PTHR47590:SF1">
    <property type="entry name" value="F-BOX_KELCH-REPEAT PROTEIN SKIP25"/>
    <property type="match status" value="1"/>
</dbReference>
<dbReference type="EMBL" id="JBAMMX010000001">
    <property type="protein sequence ID" value="KAK6947295.1"/>
    <property type="molecule type" value="Genomic_DNA"/>
</dbReference>
<gene>
    <name evidence="1" type="ORF">RJ641_000768</name>
</gene>
<organism evidence="1 2">
    <name type="scientific">Dillenia turbinata</name>
    <dbReference type="NCBI Taxonomy" id="194707"/>
    <lineage>
        <taxon>Eukaryota</taxon>
        <taxon>Viridiplantae</taxon>
        <taxon>Streptophyta</taxon>
        <taxon>Embryophyta</taxon>
        <taxon>Tracheophyta</taxon>
        <taxon>Spermatophyta</taxon>
        <taxon>Magnoliopsida</taxon>
        <taxon>eudicotyledons</taxon>
        <taxon>Gunneridae</taxon>
        <taxon>Pentapetalae</taxon>
        <taxon>Dilleniales</taxon>
        <taxon>Dilleniaceae</taxon>
        <taxon>Dillenia</taxon>
    </lineage>
</organism>
<name>A0AAN8ZW25_9MAGN</name>
<keyword evidence="2" id="KW-1185">Reference proteome</keyword>
<accession>A0AAN8ZW25</accession>
<dbReference type="SUPFAM" id="SSF117281">
    <property type="entry name" value="Kelch motif"/>
    <property type="match status" value="1"/>
</dbReference>
<sequence>MANPISTESSSSPNKRRKLHHLHLHHQNQIQIQNRNHSDNNDHEPLIPGLPDHIAQICLSRVQNPTTLVSVCQSWRRLLYSPSFPAFLSLYAILSPQSHSSTCEFFSFDPISSNWLRLPPPPLPHRHLLLHHHPSFLSRNFPMQSVFVAGKLILLAATTHQLLPALPFPLVFDPISLNWSSGPPLSAPRRWCAAGAVSSSVYVSSGMGSHYQMDVACSVEKWDLNQIKTHQHWTKLGCLKDGKLCREAVDGVGWRGKLCMVMVKGDATKGGVVYDTERDVWEEMKEGMIGGWRGPAAAMNERVIYCVDQVKGVVRKYCEENDSWEEIVGSERLKGAEQMAAGGGRLCVVTAGGKDIVVVDVVAVRPRLWVVDLPIGFEAVAVHVLPRMPHPPAFASSSSSALS</sequence>
<dbReference type="Proteomes" id="UP001370490">
    <property type="component" value="Unassembled WGS sequence"/>
</dbReference>
<protein>
    <recommendedName>
        <fullName evidence="3">F-box domain-containing protein</fullName>
    </recommendedName>
</protein>
<dbReference type="InterPro" id="IPR015915">
    <property type="entry name" value="Kelch-typ_b-propeller"/>
</dbReference>
<proteinExistence type="predicted"/>
<evidence type="ECO:0000313" key="1">
    <source>
        <dbReference type="EMBL" id="KAK6947295.1"/>
    </source>
</evidence>